<dbReference type="InterPro" id="IPR001444">
    <property type="entry name" value="Flag_bb_rod_N"/>
</dbReference>
<keyword evidence="6" id="KW-0969">Cilium</keyword>
<dbReference type="Pfam" id="PF06429">
    <property type="entry name" value="Flg_bbr_C"/>
    <property type="match status" value="1"/>
</dbReference>
<dbReference type="EMBL" id="JAEEGA010000008">
    <property type="protein sequence ID" value="MBP1042031.1"/>
    <property type="molecule type" value="Genomic_DNA"/>
</dbReference>
<proteinExistence type="inferred from homology"/>
<evidence type="ECO:0000256" key="2">
    <source>
        <dbReference type="RuleBase" id="RU362116"/>
    </source>
</evidence>
<evidence type="ECO:0000313" key="6">
    <source>
        <dbReference type="EMBL" id="MBP1042031.1"/>
    </source>
</evidence>
<dbReference type="GO" id="GO:0009425">
    <property type="term" value="C:bacterial-type flagellum basal body"/>
    <property type="evidence" value="ECO:0007669"/>
    <property type="project" value="UniProtKB-SubCell"/>
</dbReference>
<dbReference type="InterPro" id="IPR010930">
    <property type="entry name" value="Flg_bb/hook_C_dom"/>
</dbReference>
<comment type="subcellular location">
    <subcellularLocation>
        <location evidence="2">Bacterial flagellum basal body</location>
    </subcellularLocation>
</comment>
<dbReference type="GO" id="GO:0071978">
    <property type="term" value="P:bacterial-type flagellum-dependent swarming motility"/>
    <property type="evidence" value="ECO:0007669"/>
    <property type="project" value="TreeGrafter"/>
</dbReference>
<dbReference type="InterPro" id="IPR053967">
    <property type="entry name" value="LlgE_F_G-like_D1"/>
</dbReference>
<organism evidence="6 7">
    <name type="scientific">Vagococcus allomyrinae</name>
    <dbReference type="NCBI Taxonomy" id="2794353"/>
    <lineage>
        <taxon>Bacteria</taxon>
        <taxon>Bacillati</taxon>
        <taxon>Bacillota</taxon>
        <taxon>Bacilli</taxon>
        <taxon>Lactobacillales</taxon>
        <taxon>Enterococcaceae</taxon>
        <taxon>Vagococcus</taxon>
    </lineage>
</organism>
<feature type="domain" description="Flagellar basal-body/hook protein C-terminal" evidence="4">
    <location>
        <begin position="187"/>
        <end position="231"/>
    </location>
</feature>
<dbReference type="SUPFAM" id="SSF117143">
    <property type="entry name" value="Flagellar hook protein flgE"/>
    <property type="match status" value="1"/>
</dbReference>
<evidence type="ECO:0000313" key="7">
    <source>
        <dbReference type="Proteomes" id="UP000674938"/>
    </source>
</evidence>
<name>A0A940P9B5_9ENTE</name>
<comment type="similarity">
    <text evidence="1 2">Belongs to the flagella basal body rod proteins family.</text>
</comment>
<dbReference type="Pfam" id="PF00460">
    <property type="entry name" value="Flg_bb_rod"/>
    <property type="match status" value="1"/>
</dbReference>
<dbReference type="PANTHER" id="PTHR30435:SF12">
    <property type="entry name" value="FLAGELLAR BASAL BODY ROD PROTEIN FLGB"/>
    <property type="match status" value="1"/>
</dbReference>
<feature type="domain" description="Flagellar basal body rod protein N-terminal" evidence="3">
    <location>
        <begin position="5"/>
        <end position="35"/>
    </location>
</feature>
<sequence length="236" mass="26148">MIRSMDTLQRNLNILQKKQENLSANVANSNTYGYKSKQLLQTTRPAVPMFNHLNGPNLDQRNEIGDFIFGNQLAGVSQNMSQGAMKATSRETDFGLIGDGYFNIRLANGQTAYTRNGNFNLNDGNQLVTQEGYLVIGANGQGITVNQGETLPDFQLTRFNDSTDLTSRGQTVFIGVNGQPDNQTVVQSKYLESSNVDMVDEMTQLIETARQFETNQKALHASDETLRRAVNELGKV</sequence>
<reference evidence="6" key="1">
    <citation type="submission" date="2020-12" db="EMBL/GenBank/DDBJ databases">
        <title>Vagococcus allomyrinae sp. nov. and Enterococcus lavae sp. nov., isolated from the larvae of Allomyrina dichotoma.</title>
        <authorList>
            <person name="Lee S.D."/>
        </authorList>
    </citation>
    <scope>NUCLEOTIDE SEQUENCE</scope>
    <source>
        <strain evidence="6">BWB3-3</strain>
    </source>
</reference>
<keyword evidence="7" id="KW-1185">Reference proteome</keyword>
<dbReference type="Proteomes" id="UP000674938">
    <property type="component" value="Unassembled WGS sequence"/>
</dbReference>
<keyword evidence="2" id="KW-0975">Bacterial flagellum</keyword>
<dbReference type="AlphaFoldDB" id="A0A940P9B5"/>
<dbReference type="InterPro" id="IPR020013">
    <property type="entry name" value="Flagellar_FlgE/F/G"/>
</dbReference>
<feature type="domain" description="Flagellar hook protein FlgE/F/G-like D1" evidence="5">
    <location>
        <begin position="98"/>
        <end position="147"/>
    </location>
</feature>
<evidence type="ECO:0000259" key="4">
    <source>
        <dbReference type="Pfam" id="PF06429"/>
    </source>
</evidence>
<keyword evidence="6" id="KW-0282">Flagellum</keyword>
<dbReference type="RefSeq" id="WP_209528819.1">
    <property type="nucleotide sequence ID" value="NZ_JAEEGA010000008.1"/>
</dbReference>
<accession>A0A940P9B5</accession>
<evidence type="ECO:0000259" key="5">
    <source>
        <dbReference type="Pfam" id="PF22692"/>
    </source>
</evidence>
<dbReference type="Pfam" id="PF22692">
    <property type="entry name" value="LlgE_F_G_D1"/>
    <property type="match status" value="1"/>
</dbReference>
<protein>
    <submittedName>
        <fullName evidence="6">Flagellar hook-basal body complex protein</fullName>
    </submittedName>
</protein>
<dbReference type="PANTHER" id="PTHR30435">
    <property type="entry name" value="FLAGELLAR PROTEIN"/>
    <property type="match status" value="1"/>
</dbReference>
<gene>
    <name evidence="6" type="ORF">I6N95_13500</name>
</gene>
<dbReference type="NCBIfam" id="TIGR03506">
    <property type="entry name" value="FlgEFG_subfam"/>
    <property type="match status" value="1"/>
</dbReference>
<dbReference type="InterPro" id="IPR037925">
    <property type="entry name" value="FlgE/F/G-like"/>
</dbReference>
<evidence type="ECO:0000256" key="1">
    <source>
        <dbReference type="ARBA" id="ARBA00009677"/>
    </source>
</evidence>
<evidence type="ECO:0000259" key="3">
    <source>
        <dbReference type="Pfam" id="PF00460"/>
    </source>
</evidence>
<keyword evidence="6" id="KW-0966">Cell projection</keyword>
<comment type="caution">
    <text evidence="6">The sequence shown here is derived from an EMBL/GenBank/DDBJ whole genome shotgun (WGS) entry which is preliminary data.</text>
</comment>